<evidence type="ECO:0000313" key="3">
    <source>
        <dbReference type="Proteomes" id="UP000268014"/>
    </source>
</evidence>
<organism evidence="4">
    <name type="scientific">Haemonchus placei</name>
    <name type="common">Barber's pole worm</name>
    <dbReference type="NCBI Taxonomy" id="6290"/>
    <lineage>
        <taxon>Eukaryota</taxon>
        <taxon>Metazoa</taxon>
        <taxon>Ecdysozoa</taxon>
        <taxon>Nematoda</taxon>
        <taxon>Chromadorea</taxon>
        <taxon>Rhabditida</taxon>
        <taxon>Rhabditina</taxon>
        <taxon>Rhabditomorpha</taxon>
        <taxon>Strongyloidea</taxon>
        <taxon>Trichostrongylidae</taxon>
        <taxon>Haemonchus</taxon>
    </lineage>
</organism>
<evidence type="ECO:0000313" key="4">
    <source>
        <dbReference type="WBParaSite" id="HPLM_0000023301-mRNA-1"/>
    </source>
</evidence>
<dbReference type="AlphaFoldDB" id="A0A0N4VSG6"/>
<dbReference type="Proteomes" id="UP000268014">
    <property type="component" value="Unassembled WGS sequence"/>
</dbReference>
<reference evidence="4" key="1">
    <citation type="submission" date="2017-02" db="UniProtKB">
        <authorList>
            <consortium name="WormBaseParasite"/>
        </authorList>
    </citation>
    <scope>IDENTIFICATION</scope>
</reference>
<protein>
    <submittedName>
        <fullName evidence="4">Reverse transcriptase domain-containing protein</fullName>
    </submittedName>
</protein>
<reference evidence="2 3" key="2">
    <citation type="submission" date="2018-11" db="EMBL/GenBank/DDBJ databases">
        <authorList>
            <consortium name="Pathogen Informatics"/>
        </authorList>
    </citation>
    <scope>NUCLEOTIDE SEQUENCE [LARGE SCALE GENOMIC DNA]</scope>
    <source>
        <strain evidence="2 3">MHpl1</strain>
    </source>
</reference>
<proteinExistence type="predicted"/>
<name>A0A0N4VSG6_HAEPC</name>
<keyword evidence="3" id="KW-1185">Reference proteome</keyword>
<feature type="region of interest" description="Disordered" evidence="1">
    <location>
        <begin position="1"/>
        <end position="22"/>
    </location>
</feature>
<evidence type="ECO:0000313" key="2">
    <source>
        <dbReference type="EMBL" id="VDO04835.1"/>
    </source>
</evidence>
<dbReference type="EMBL" id="UZAF01000134">
    <property type="protein sequence ID" value="VDO04835.1"/>
    <property type="molecule type" value="Genomic_DNA"/>
</dbReference>
<dbReference type="WBParaSite" id="HPLM_0000023301-mRNA-1">
    <property type="protein sequence ID" value="HPLM_0000023301-mRNA-1"/>
    <property type="gene ID" value="HPLM_0000023301"/>
</dbReference>
<evidence type="ECO:0000256" key="1">
    <source>
        <dbReference type="SAM" id="MobiDB-lite"/>
    </source>
</evidence>
<gene>
    <name evidence="2" type="ORF">HPLM_LOCUS234</name>
</gene>
<accession>A0A0N4VSG6</accession>
<dbReference type="OrthoDB" id="425681at2759"/>
<sequence length="99" mass="11618">MRGRAMLSFPSPSGKGRDRVFQPSGNQVIAHTMKLYEMVNSRLREMATISWEQLLVRSTMDAIFTDGQVVEKYREKRRLCYLAFLDLYKAFDRLPRQVL</sequence>